<dbReference type="SUPFAM" id="SSF56752">
    <property type="entry name" value="D-aminoacid aminotransferase-like PLP-dependent enzymes"/>
    <property type="match status" value="1"/>
</dbReference>
<dbReference type="InterPro" id="IPR019999">
    <property type="entry name" value="Anth_synth_I-like"/>
</dbReference>
<dbReference type="Gene3D" id="3.30.470.10">
    <property type="match status" value="1"/>
</dbReference>
<comment type="cofactor">
    <cofactor evidence="1 5">
        <name>pyridoxal 5'-phosphate</name>
        <dbReference type="ChEBI" id="CHEBI:597326"/>
    </cofactor>
</comment>
<feature type="domain" description="Chorismate-utilising enzyme C-terminal" evidence="7">
    <location>
        <begin position="131"/>
        <end position="377"/>
    </location>
</feature>
<proteinExistence type="inferred from homology"/>
<dbReference type="InterPro" id="IPR001544">
    <property type="entry name" value="Aminotrans_IV"/>
</dbReference>
<reference evidence="8 9" key="1">
    <citation type="submission" date="2019-06" db="EMBL/GenBank/DDBJ databases">
        <title>Whole genome shotgun sequence of Zoogloea ramigera NBRC 15342.</title>
        <authorList>
            <person name="Hosoyama A."/>
            <person name="Uohara A."/>
            <person name="Ohji S."/>
            <person name="Ichikawa N."/>
        </authorList>
    </citation>
    <scope>NUCLEOTIDE SEQUENCE [LARGE SCALE GENOMIC DNA]</scope>
    <source>
        <strain evidence="8 9">NBRC 15342</strain>
    </source>
</reference>
<comment type="caution">
    <text evidence="8">The sequence shown here is derived from an EMBL/GenBank/DDBJ whole genome shotgun (WGS) entry which is preliminary data.</text>
</comment>
<evidence type="ECO:0000313" key="9">
    <source>
        <dbReference type="Proteomes" id="UP000318422"/>
    </source>
</evidence>
<dbReference type="GO" id="GO:0009396">
    <property type="term" value="P:folic acid-containing compound biosynthetic process"/>
    <property type="evidence" value="ECO:0007669"/>
    <property type="project" value="InterPro"/>
</dbReference>
<organism evidence="8 9">
    <name type="scientific">Zoogloea ramigera</name>
    <dbReference type="NCBI Taxonomy" id="350"/>
    <lineage>
        <taxon>Bacteria</taxon>
        <taxon>Pseudomonadati</taxon>
        <taxon>Pseudomonadota</taxon>
        <taxon>Betaproteobacteria</taxon>
        <taxon>Rhodocyclales</taxon>
        <taxon>Zoogloeaceae</taxon>
        <taxon>Zoogloea</taxon>
    </lineage>
</organism>
<evidence type="ECO:0000256" key="1">
    <source>
        <dbReference type="ARBA" id="ARBA00001933"/>
    </source>
</evidence>
<evidence type="ECO:0000256" key="2">
    <source>
        <dbReference type="ARBA" id="ARBA00009320"/>
    </source>
</evidence>
<dbReference type="RefSeq" id="WP_141351032.1">
    <property type="nucleotide sequence ID" value="NZ_BJNV01000021.1"/>
</dbReference>
<dbReference type="PRINTS" id="PR00095">
    <property type="entry name" value="ANTSNTHASEI"/>
</dbReference>
<evidence type="ECO:0000256" key="5">
    <source>
        <dbReference type="RuleBase" id="RU004516"/>
    </source>
</evidence>
<dbReference type="InterPro" id="IPR018300">
    <property type="entry name" value="Aminotrans_IV_CS"/>
</dbReference>
<protein>
    <submittedName>
        <fullName evidence="8">Aminodeoxychorismate synthase, component I</fullName>
    </submittedName>
</protein>
<feature type="region of interest" description="Disordered" evidence="6">
    <location>
        <begin position="210"/>
        <end position="229"/>
    </location>
</feature>
<dbReference type="Gene3D" id="3.60.120.10">
    <property type="entry name" value="Anthranilate synthase"/>
    <property type="match status" value="1"/>
</dbReference>
<dbReference type="EMBL" id="BJNV01000021">
    <property type="protein sequence ID" value="GEC95494.1"/>
    <property type="molecule type" value="Genomic_DNA"/>
</dbReference>
<dbReference type="InterPro" id="IPR043132">
    <property type="entry name" value="BCAT-like_C"/>
</dbReference>
<dbReference type="GO" id="GO:0046820">
    <property type="term" value="F:4-amino-4-deoxychorismate synthase activity"/>
    <property type="evidence" value="ECO:0007669"/>
    <property type="project" value="TreeGrafter"/>
</dbReference>
<dbReference type="OrthoDB" id="9803598at2"/>
<gene>
    <name evidence="8" type="ORF">ZRA01_15670</name>
</gene>
<dbReference type="InterPro" id="IPR015890">
    <property type="entry name" value="Chorismate_C"/>
</dbReference>
<evidence type="ECO:0000259" key="7">
    <source>
        <dbReference type="Pfam" id="PF00425"/>
    </source>
</evidence>
<dbReference type="Gene3D" id="3.20.10.10">
    <property type="entry name" value="D-amino Acid Aminotransferase, subunit A, domain 2"/>
    <property type="match status" value="1"/>
</dbReference>
<evidence type="ECO:0000256" key="3">
    <source>
        <dbReference type="ARBA" id="ARBA00022898"/>
    </source>
</evidence>
<name>A0A4Y4CVJ0_ZOORA</name>
<accession>A0A4Y4CVJ0</accession>
<dbReference type="InterPro" id="IPR005802">
    <property type="entry name" value="ADC_synth_comp_1"/>
</dbReference>
<dbReference type="NCBIfam" id="TIGR00553">
    <property type="entry name" value="pabB"/>
    <property type="match status" value="1"/>
</dbReference>
<dbReference type="Pfam" id="PF00425">
    <property type="entry name" value="Chorismate_bind"/>
    <property type="match status" value="1"/>
</dbReference>
<keyword evidence="9" id="KW-1185">Reference proteome</keyword>
<comment type="similarity">
    <text evidence="2 4">Belongs to the class-IV pyridoxal-phosphate-dependent aminotransferase family.</text>
</comment>
<evidence type="ECO:0000256" key="6">
    <source>
        <dbReference type="SAM" id="MobiDB-lite"/>
    </source>
</evidence>
<dbReference type="InterPro" id="IPR005801">
    <property type="entry name" value="ADC_synthase"/>
</dbReference>
<evidence type="ECO:0000256" key="4">
    <source>
        <dbReference type="RuleBase" id="RU004106"/>
    </source>
</evidence>
<dbReference type="PANTHER" id="PTHR11236:SF50">
    <property type="entry name" value="AMINODEOXYCHORISMATE SYNTHASE COMPONENT 1"/>
    <property type="match status" value="1"/>
</dbReference>
<dbReference type="GO" id="GO:0000162">
    <property type="term" value="P:L-tryptophan biosynthetic process"/>
    <property type="evidence" value="ECO:0007669"/>
    <property type="project" value="TreeGrafter"/>
</dbReference>
<dbReference type="SUPFAM" id="SSF56322">
    <property type="entry name" value="ADC synthase"/>
    <property type="match status" value="1"/>
</dbReference>
<dbReference type="AlphaFoldDB" id="A0A4Y4CVJ0"/>
<evidence type="ECO:0000313" key="8">
    <source>
        <dbReference type="EMBL" id="GEC95494.1"/>
    </source>
</evidence>
<dbReference type="InterPro" id="IPR043131">
    <property type="entry name" value="BCAT-like_N"/>
</dbReference>
<dbReference type="PROSITE" id="PS00770">
    <property type="entry name" value="AA_TRANSFER_CLASS_4"/>
    <property type="match status" value="1"/>
</dbReference>
<dbReference type="Pfam" id="PF01063">
    <property type="entry name" value="Aminotran_4"/>
    <property type="match status" value="1"/>
</dbReference>
<dbReference type="Proteomes" id="UP000318422">
    <property type="component" value="Unassembled WGS sequence"/>
</dbReference>
<dbReference type="InterPro" id="IPR036038">
    <property type="entry name" value="Aminotransferase-like"/>
</dbReference>
<keyword evidence="3 5" id="KW-0663">Pyridoxal phosphate</keyword>
<dbReference type="PANTHER" id="PTHR11236">
    <property type="entry name" value="AMINOBENZOATE/ANTHRANILATE SYNTHASE"/>
    <property type="match status" value="1"/>
</dbReference>
<sequence length="594" mass="64236">MPAKPSTSATSPAFALFDSRDDSSPAGAWLLTQLREEVRCTDPSRWAACLQTLEDAARGGAWVALAAHYELGYAIEPRLQPLLPPEHGPLVTGWVFEHGEWLDDDACEAWLAARAGSDVGGTGRMQPAISEANYLAQVERIRRYISAGDCYQVNLTFPLDGEAFGNPARLYQALRAAQPVRYGAFIAHAGGAILSRSPELFLERQGQRLASRPMKGTAPRHTDPAALAASEKDRAENVMIVDLIRNDMGRLAPPGGVRVEDLCRIEAYPTVWQMTSRVVAEPVDASLPEIFRALFPCGSITGAPKIRAMEIIRELEERPRGLYCGALGWIRPGGDFRFSVPIRSLFIDAAGKARLDVGSGIVIDSRAGAEWAECHLKSRFLTALPKGLRLIETLRLEPGAGYPFLTEHLERLAASAAAFDFPFDEAAFRAGLAQIHAADARRVRVTLGQSGDFSFENASLAAGAPGDSPTIVVSPCRVDSRDMLLRHKTTARALYDSELARVMAAGHFDAVFLNEKGELTEGARTNVFVERGGVLMTPPLAAGLLNGVLRRRLLREGRAVEARLGLDDLQEAEAVFVGNGLRGLVRVRVAGGAG</sequence>